<evidence type="ECO:0000256" key="12">
    <source>
        <dbReference type="SAM" id="Phobius"/>
    </source>
</evidence>
<evidence type="ECO:0000256" key="10">
    <source>
        <dbReference type="ARBA" id="ARBA00023136"/>
    </source>
</evidence>
<dbReference type="InterPro" id="IPR013013">
    <property type="entry name" value="PTS_EIIC_1"/>
</dbReference>
<dbReference type="GO" id="GO:0008982">
    <property type="term" value="F:protein-N(PI)-phosphohistidine-sugar phosphotransferase activity"/>
    <property type="evidence" value="ECO:0007669"/>
    <property type="project" value="InterPro"/>
</dbReference>
<evidence type="ECO:0000256" key="7">
    <source>
        <dbReference type="ARBA" id="ARBA00022692"/>
    </source>
</evidence>
<evidence type="ECO:0000256" key="9">
    <source>
        <dbReference type="ARBA" id="ARBA00022989"/>
    </source>
</evidence>
<feature type="transmembrane region" description="Helical" evidence="12">
    <location>
        <begin position="176"/>
        <end position="198"/>
    </location>
</feature>
<dbReference type="Proteomes" id="UP000323144">
    <property type="component" value="Chromosome"/>
</dbReference>
<feature type="transmembrane region" description="Helical" evidence="12">
    <location>
        <begin position="449"/>
        <end position="471"/>
    </location>
</feature>
<evidence type="ECO:0000259" key="14">
    <source>
        <dbReference type="PROSITE" id="PS51103"/>
    </source>
</evidence>
<feature type="transmembrane region" description="Helical" evidence="12">
    <location>
        <begin position="343"/>
        <end position="367"/>
    </location>
</feature>
<organism evidence="15 16">
    <name type="scientific">Spiroplasma chinense</name>
    <dbReference type="NCBI Taxonomy" id="216932"/>
    <lineage>
        <taxon>Bacteria</taxon>
        <taxon>Bacillati</taxon>
        <taxon>Mycoplasmatota</taxon>
        <taxon>Mollicutes</taxon>
        <taxon>Entomoplasmatales</taxon>
        <taxon>Spiroplasmataceae</taxon>
        <taxon>Spiroplasma</taxon>
    </lineage>
</organism>
<evidence type="ECO:0000256" key="11">
    <source>
        <dbReference type="PROSITE-ProRule" id="PRU00421"/>
    </source>
</evidence>
<dbReference type="FunFam" id="3.30.1360.60:FF:000001">
    <property type="entry name" value="PTS system glucose-specific IIBC component PtsG"/>
    <property type="match status" value="1"/>
</dbReference>
<feature type="active site" description="Phosphocysteine intermediate; for EIIB activity" evidence="11">
    <location>
        <position position="34"/>
    </location>
</feature>
<evidence type="ECO:0000256" key="4">
    <source>
        <dbReference type="ARBA" id="ARBA00022597"/>
    </source>
</evidence>
<evidence type="ECO:0000313" key="15">
    <source>
        <dbReference type="EMBL" id="QEH61701.1"/>
    </source>
</evidence>
<sequence length="559" mass="61285">MAKQKLLDIVDDSYLDKLMAALGGKENIQYSTHCLTRLRIVLADPEKLNEAEIKKMDGVKGTFTASGQFQIVYGTDVAKIYTKFAKKFGLSQLSKQDIKREVLKKENWFKKFLNYMSDIFIPIVPVLVSGGIILGIRNIFEANFNENYFMGFDANGDPILGWSMVGASQFINGLNAFLWIPAQACFWWLPVHICWSIFKKMGANEILGIIVGLTLLISPMLNVYEVFNSDGLGSLWIWDIVDQLEKQGKDVAFDWGFMQYPWKIAYTSQVIPAIGVGITGSYICLWITRVCPNVINQILIPTVTVLASYTLALFIIGPVGYIMGSAIGLAFQWALTNDVAKYIFAPLIGLFHAGLVITGMHHLLNAVMIQNVAQYGGDFVFMSVCAQAIGQGSAVLGWMILNRKDPKAKEVGSSAVVAAYLGVTEPALYGVNIKYLFPFIAGSIGSSISLFICVMAGVSAQAIGNGSWLGILSVQVNSKMEGVTTWGGTGYLWFAIANVLNASLSVTLAMIFGKMSVFKKFDPDYIPTAEDVKKLEAKKLAKENKKAAKTKVEKSAASI</sequence>
<dbReference type="PROSITE" id="PS51098">
    <property type="entry name" value="PTS_EIIB_TYPE_1"/>
    <property type="match status" value="1"/>
</dbReference>
<accession>A0A5B9Y3V4</accession>
<keyword evidence="4" id="KW-0762">Sugar transport</keyword>
<keyword evidence="3" id="KW-1003">Cell membrane</keyword>
<dbReference type="PANTHER" id="PTHR30175:SF1">
    <property type="entry name" value="PTS SYSTEM ARBUTIN-, CELLOBIOSE-, AND SALICIN-SPECIFIC EIIBC COMPONENT-RELATED"/>
    <property type="match status" value="1"/>
</dbReference>
<proteinExistence type="predicted"/>
<dbReference type="PROSITE" id="PS51103">
    <property type="entry name" value="PTS_EIIC_TYPE_1"/>
    <property type="match status" value="1"/>
</dbReference>
<feature type="transmembrane region" description="Helical" evidence="12">
    <location>
        <begin position="264"/>
        <end position="287"/>
    </location>
</feature>
<keyword evidence="6" id="KW-0598">Phosphotransferase system</keyword>
<evidence type="ECO:0000256" key="5">
    <source>
        <dbReference type="ARBA" id="ARBA00022679"/>
    </source>
</evidence>
<dbReference type="InterPro" id="IPR036878">
    <property type="entry name" value="Glu_permease_IIB"/>
</dbReference>
<evidence type="ECO:0000256" key="1">
    <source>
        <dbReference type="ARBA" id="ARBA00004651"/>
    </source>
</evidence>
<dbReference type="SUPFAM" id="SSF55604">
    <property type="entry name" value="Glucose permease domain IIB"/>
    <property type="match status" value="1"/>
</dbReference>
<keyword evidence="16" id="KW-1185">Reference proteome</keyword>
<dbReference type="GO" id="GO:0009401">
    <property type="term" value="P:phosphoenolpyruvate-dependent sugar phosphotransferase system"/>
    <property type="evidence" value="ECO:0007669"/>
    <property type="project" value="UniProtKB-KW"/>
</dbReference>
<feature type="transmembrane region" description="Helical" evidence="12">
    <location>
        <begin position="119"/>
        <end position="140"/>
    </location>
</feature>
<keyword evidence="5" id="KW-0808">Transferase</keyword>
<dbReference type="Gene3D" id="3.30.1360.60">
    <property type="entry name" value="Glucose permease domain IIB"/>
    <property type="match status" value="1"/>
</dbReference>
<reference evidence="15 16" key="1">
    <citation type="submission" date="2019-08" db="EMBL/GenBank/DDBJ databases">
        <title>Complete genome sequence of Spiroplasma chinense CCH (DSM 19755).</title>
        <authorList>
            <person name="Shen H.-Y."/>
            <person name="Lin Y.-C."/>
            <person name="Chou L."/>
            <person name="Kuo C.-H."/>
        </authorList>
    </citation>
    <scope>NUCLEOTIDE SEQUENCE [LARGE SCALE GENOMIC DNA]</scope>
    <source>
        <strain evidence="15 16">CCH</strain>
    </source>
</reference>
<feature type="transmembrane region" description="Helical" evidence="12">
    <location>
        <begin position="491"/>
        <end position="512"/>
    </location>
</feature>
<feature type="transmembrane region" description="Helical" evidence="12">
    <location>
        <begin position="379"/>
        <end position="401"/>
    </location>
</feature>
<dbReference type="GO" id="GO:0005886">
    <property type="term" value="C:plasma membrane"/>
    <property type="evidence" value="ECO:0007669"/>
    <property type="project" value="UniProtKB-SubCell"/>
</dbReference>
<evidence type="ECO:0000256" key="2">
    <source>
        <dbReference type="ARBA" id="ARBA00022448"/>
    </source>
</evidence>
<feature type="domain" description="PTS EIIC type-1" evidence="14">
    <location>
        <begin position="114"/>
        <end position="530"/>
    </location>
</feature>
<dbReference type="InterPro" id="IPR050558">
    <property type="entry name" value="PTS_Sugar-Specific_Components"/>
</dbReference>
<gene>
    <name evidence="15" type="primary">treB</name>
    <name evidence="15" type="ORF">SCHIN_v1c05040</name>
</gene>
<feature type="transmembrane region" description="Helical" evidence="12">
    <location>
        <begin position="299"/>
        <end position="323"/>
    </location>
</feature>
<comment type="subcellular location">
    <subcellularLocation>
        <location evidence="1">Cell membrane</location>
        <topology evidence="1">Multi-pass membrane protein</topology>
    </subcellularLocation>
</comment>
<keyword evidence="8" id="KW-0418">Kinase</keyword>
<dbReference type="AlphaFoldDB" id="A0A5B9Y3V4"/>
<dbReference type="GO" id="GO:0090589">
    <property type="term" value="F:protein-phosphocysteine-trehalose phosphotransferase system transporter activity"/>
    <property type="evidence" value="ECO:0007669"/>
    <property type="project" value="TreeGrafter"/>
</dbReference>
<keyword evidence="10 12" id="KW-0472">Membrane</keyword>
<dbReference type="GO" id="GO:0016301">
    <property type="term" value="F:kinase activity"/>
    <property type="evidence" value="ECO:0007669"/>
    <property type="project" value="UniProtKB-KW"/>
</dbReference>
<keyword evidence="7 12" id="KW-0812">Transmembrane</keyword>
<keyword evidence="9 12" id="KW-1133">Transmembrane helix</keyword>
<feature type="transmembrane region" description="Helical" evidence="12">
    <location>
        <begin position="413"/>
        <end position="437"/>
    </location>
</feature>
<dbReference type="PANTHER" id="PTHR30175">
    <property type="entry name" value="PHOSPHOTRANSFERASE SYSTEM TRANSPORT PROTEIN"/>
    <property type="match status" value="1"/>
</dbReference>
<dbReference type="PROSITE" id="PS01035">
    <property type="entry name" value="PTS_EIIB_TYPE_1_CYS"/>
    <property type="match status" value="1"/>
</dbReference>
<keyword evidence="2" id="KW-0813">Transport</keyword>
<dbReference type="Pfam" id="PF00367">
    <property type="entry name" value="PTS_EIIB"/>
    <property type="match status" value="1"/>
</dbReference>
<dbReference type="InterPro" id="IPR001996">
    <property type="entry name" value="PTS_IIB_1"/>
</dbReference>
<feature type="transmembrane region" description="Helical" evidence="12">
    <location>
        <begin position="205"/>
        <end position="224"/>
    </location>
</feature>
<evidence type="ECO:0000256" key="3">
    <source>
        <dbReference type="ARBA" id="ARBA00022475"/>
    </source>
</evidence>
<evidence type="ECO:0000313" key="16">
    <source>
        <dbReference type="Proteomes" id="UP000323144"/>
    </source>
</evidence>
<feature type="domain" description="PTS EIIB type-1" evidence="13">
    <location>
        <begin position="12"/>
        <end position="94"/>
    </location>
</feature>
<dbReference type="InterPro" id="IPR003352">
    <property type="entry name" value="PTS_EIIC"/>
</dbReference>
<dbReference type="RefSeq" id="WP_166508088.1">
    <property type="nucleotide sequence ID" value="NZ_CP043026.1"/>
</dbReference>
<evidence type="ECO:0000259" key="13">
    <source>
        <dbReference type="PROSITE" id="PS51098"/>
    </source>
</evidence>
<dbReference type="EMBL" id="CP043026">
    <property type="protein sequence ID" value="QEH61701.1"/>
    <property type="molecule type" value="Genomic_DNA"/>
</dbReference>
<name>A0A5B9Y3V4_9MOLU</name>
<dbReference type="GO" id="GO:0015771">
    <property type="term" value="P:trehalose transport"/>
    <property type="evidence" value="ECO:0007669"/>
    <property type="project" value="TreeGrafter"/>
</dbReference>
<protein>
    <submittedName>
        <fullName evidence="15">PTS system, trehalose-specific IIB component</fullName>
    </submittedName>
</protein>
<dbReference type="InterPro" id="IPR018113">
    <property type="entry name" value="PTrfase_EIIB_Cys"/>
</dbReference>
<dbReference type="Pfam" id="PF02378">
    <property type="entry name" value="PTS_EIIC"/>
    <property type="match status" value="1"/>
</dbReference>
<evidence type="ECO:0000256" key="8">
    <source>
        <dbReference type="ARBA" id="ARBA00022777"/>
    </source>
</evidence>
<dbReference type="KEGG" id="schi:SCHIN_v1c05040"/>
<dbReference type="CDD" id="cd00212">
    <property type="entry name" value="PTS_IIB_glc"/>
    <property type="match status" value="1"/>
</dbReference>
<evidence type="ECO:0000256" key="6">
    <source>
        <dbReference type="ARBA" id="ARBA00022683"/>
    </source>
</evidence>